<gene>
    <name evidence="1" type="ORF">FXF65_37725</name>
</gene>
<keyword evidence="2" id="KW-1185">Reference proteome</keyword>
<evidence type="ECO:0000313" key="1">
    <source>
        <dbReference type="EMBL" id="TYC08745.1"/>
    </source>
</evidence>
<sequence>MGEDADTDRRGDKTPVARSDCRYYCPDAGTVERCVEAIRESDERLRRRPEEMMLWDWQSTYFEADPDNEHGGGMILLGVAWYDSEFYTERRDAGFGYMHKRIYAKIGVPLENVEVVHWCLDQTAA</sequence>
<reference evidence="1 2" key="1">
    <citation type="submission" date="2019-08" db="EMBL/GenBank/DDBJ databases">
        <title>Actinomadura sp. nov. CYP1-5 isolated from mountain soil.</title>
        <authorList>
            <person name="Songsumanus A."/>
            <person name="Kuncharoen N."/>
            <person name="Kudo T."/>
            <person name="Yuki M."/>
            <person name="Igarashi Y."/>
            <person name="Tanasupawat S."/>
        </authorList>
    </citation>
    <scope>NUCLEOTIDE SEQUENCE [LARGE SCALE GENOMIC DNA]</scope>
    <source>
        <strain evidence="1 2">GKU157</strain>
    </source>
</reference>
<protein>
    <submittedName>
        <fullName evidence="1">Uncharacterized protein</fullName>
    </submittedName>
</protein>
<comment type="caution">
    <text evidence="1">The sequence shown here is derived from an EMBL/GenBank/DDBJ whole genome shotgun (WGS) entry which is preliminary data.</text>
</comment>
<evidence type="ECO:0000313" key="2">
    <source>
        <dbReference type="Proteomes" id="UP000322634"/>
    </source>
</evidence>
<dbReference type="Proteomes" id="UP000322634">
    <property type="component" value="Unassembled WGS sequence"/>
</dbReference>
<organism evidence="1 2">
    <name type="scientific">Actinomadura syzygii</name>
    <dbReference type="NCBI Taxonomy" id="1427538"/>
    <lineage>
        <taxon>Bacteria</taxon>
        <taxon>Bacillati</taxon>
        <taxon>Actinomycetota</taxon>
        <taxon>Actinomycetes</taxon>
        <taxon>Streptosporangiales</taxon>
        <taxon>Thermomonosporaceae</taxon>
        <taxon>Actinomadura</taxon>
    </lineage>
</organism>
<dbReference type="OrthoDB" id="4413116at2"/>
<dbReference type="EMBL" id="VSFF01000016">
    <property type="protein sequence ID" value="TYC08745.1"/>
    <property type="molecule type" value="Genomic_DNA"/>
</dbReference>
<name>A0A5D0TTU5_9ACTN</name>
<dbReference type="AlphaFoldDB" id="A0A5D0TTU5"/>
<accession>A0A5D0TTU5</accession>
<proteinExistence type="predicted"/>